<evidence type="ECO:0000256" key="6">
    <source>
        <dbReference type="ARBA" id="ARBA00023034"/>
    </source>
</evidence>
<evidence type="ECO:0000313" key="9">
    <source>
        <dbReference type="EMBL" id="KAK3375363.1"/>
    </source>
</evidence>
<dbReference type="GO" id="GO:0000139">
    <property type="term" value="C:Golgi membrane"/>
    <property type="evidence" value="ECO:0007669"/>
    <property type="project" value="UniProtKB-SubCell"/>
</dbReference>
<sequence>MAAPPTPDLSTLTSSTQIFTARAYTLPQIRAIHKALHAQIDDKAARLRTQVGGSYRELLGTADIIVHMRSDMDTAQAILGRMGGRCGRTVVNAKVAGLGRFVGEREDVHLDSGKSLGTEARRRMVQGVMLALASVLRRRHGKKDDGGDGLVLAAKLWVLGRLLVKSFGGGDKEDDGSPLVAASAKKNLEQLHTRLLAGIDAILRSGSDRTARQGGVLKALTAYSLAKSCGARDVLRHFLHVRSQAIALVFVAADVSGEERPSAAAAAGAPKDVLKCLALYTRTLQDVQSLVPQKLMDALASLKKHALLDDESLQAIEGLRLDVYKRWCGDEIHFFTPFIRHDDLDGRQAKEMLSKWAQDGSDVLLKGLEKTLGGMTEFKAIVDLRTSVLRLWIAKGGKARGFDPSIILDRIRDSINGHLLMVLDTKVVKLRLVGSEVSAALEAWREGTTDRYQGLWNDDSFETDLSRGAAQFTQDVVARLYGRNDAVSKALNCYRSWFHVIDDVGQVVGQLRRHRWDNDVDEIEDEETIEHRQKLLAKDDPQKLSDHLDVSLAKALQSLDEHLKRLWNAHREGPNKGAIAMYFLRLIRDIRARLPELDSTKQAFGLASVPSLQDALTSSVVVSPLDEFATVALARKTVVCRALWEGDPPLPTSPSPGVFNFLRNLSVSMGDAGADLWSPATVAVLKRHVCGQLSEIWLDVVKSLSAKEMLREEVIQDEEATAEAGGEDPVREEVTDDAGAEEQKRPRGGKADVTPRQELFVQWFFDLCYLRFFLAASSVTGDLGEFKDLEKTIYQKTGLEGATARERMLKTSQEYWKRTSLLFGLLA</sequence>
<dbReference type="Proteomes" id="UP001285441">
    <property type="component" value="Unassembled WGS sequence"/>
</dbReference>
<evidence type="ECO:0000256" key="5">
    <source>
        <dbReference type="ARBA" id="ARBA00022927"/>
    </source>
</evidence>
<evidence type="ECO:0000313" key="10">
    <source>
        <dbReference type="Proteomes" id="UP001285441"/>
    </source>
</evidence>
<evidence type="ECO:0000256" key="7">
    <source>
        <dbReference type="ARBA" id="ARBA00023136"/>
    </source>
</evidence>
<dbReference type="InterPro" id="IPR033370">
    <property type="entry name" value="COG1"/>
</dbReference>
<proteinExistence type="inferred from homology"/>
<comment type="caution">
    <text evidence="9">The sequence shown here is derived from an EMBL/GenBank/DDBJ whole genome shotgun (WGS) entry which is preliminary data.</text>
</comment>
<keyword evidence="7" id="KW-0472">Membrane</keyword>
<reference evidence="9" key="1">
    <citation type="journal article" date="2023" name="Mol. Phylogenet. Evol.">
        <title>Genome-scale phylogeny and comparative genomics of the fungal order Sordariales.</title>
        <authorList>
            <person name="Hensen N."/>
            <person name="Bonometti L."/>
            <person name="Westerberg I."/>
            <person name="Brannstrom I.O."/>
            <person name="Guillou S."/>
            <person name="Cros-Aarteil S."/>
            <person name="Calhoun S."/>
            <person name="Haridas S."/>
            <person name="Kuo A."/>
            <person name="Mondo S."/>
            <person name="Pangilinan J."/>
            <person name="Riley R."/>
            <person name="LaButti K."/>
            <person name="Andreopoulos B."/>
            <person name="Lipzen A."/>
            <person name="Chen C."/>
            <person name="Yan M."/>
            <person name="Daum C."/>
            <person name="Ng V."/>
            <person name="Clum A."/>
            <person name="Steindorff A."/>
            <person name="Ohm R.A."/>
            <person name="Martin F."/>
            <person name="Silar P."/>
            <person name="Natvig D.O."/>
            <person name="Lalanne C."/>
            <person name="Gautier V."/>
            <person name="Ament-Velasquez S.L."/>
            <person name="Kruys A."/>
            <person name="Hutchinson M.I."/>
            <person name="Powell A.J."/>
            <person name="Barry K."/>
            <person name="Miller A.N."/>
            <person name="Grigoriev I.V."/>
            <person name="Debuchy R."/>
            <person name="Gladieux P."/>
            <person name="Hiltunen Thoren M."/>
            <person name="Johannesson H."/>
        </authorList>
    </citation>
    <scope>NUCLEOTIDE SEQUENCE</scope>
    <source>
        <strain evidence="9">CBS 232.78</strain>
    </source>
</reference>
<dbReference type="PANTHER" id="PTHR31658:SF0">
    <property type="entry name" value="CONSERVED OLIGOMERIC GOLGI COMPLEX SUBUNIT 1"/>
    <property type="match status" value="1"/>
</dbReference>
<protein>
    <recommendedName>
        <fullName evidence="3">Conserved oligomeric Golgi complex subunit 1</fullName>
    </recommendedName>
</protein>
<name>A0AAE0KEQ3_9PEZI</name>
<evidence type="ECO:0000256" key="8">
    <source>
        <dbReference type="SAM" id="MobiDB-lite"/>
    </source>
</evidence>
<dbReference type="GO" id="GO:0015031">
    <property type="term" value="P:protein transport"/>
    <property type="evidence" value="ECO:0007669"/>
    <property type="project" value="UniProtKB-KW"/>
</dbReference>
<evidence type="ECO:0000256" key="4">
    <source>
        <dbReference type="ARBA" id="ARBA00022448"/>
    </source>
</evidence>
<evidence type="ECO:0000256" key="2">
    <source>
        <dbReference type="ARBA" id="ARBA00006653"/>
    </source>
</evidence>
<keyword evidence="4" id="KW-0813">Transport</keyword>
<dbReference type="EMBL" id="JAULSW010000007">
    <property type="protein sequence ID" value="KAK3375363.1"/>
    <property type="molecule type" value="Genomic_DNA"/>
</dbReference>
<dbReference type="Pfam" id="PF08700">
    <property type="entry name" value="VPS51_Exo84_N"/>
    <property type="match status" value="1"/>
</dbReference>
<keyword evidence="6" id="KW-0333">Golgi apparatus</keyword>
<dbReference type="GO" id="GO:0006891">
    <property type="term" value="P:intra-Golgi vesicle-mediated transport"/>
    <property type="evidence" value="ECO:0007669"/>
    <property type="project" value="InterPro"/>
</dbReference>
<dbReference type="GO" id="GO:0017119">
    <property type="term" value="C:Golgi transport complex"/>
    <property type="evidence" value="ECO:0007669"/>
    <property type="project" value="InterPro"/>
</dbReference>
<comment type="similarity">
    <text evidence="2">Belongs to the COG1 family.</text>
</comment>
<dbReference type="PANTHER" id="PTHR31658">
    <property type="entry name" value="CONSERVED OLIGOMERIC GOLGI COMPLEX SUBUNIT 1"/>
    <property type="match status" value="1"/>
</dbReference>
<feature type="region of interest" description="Disordered" evidence="8">
    <location>
        <begin position="717"/>
        <end position="751"/>
    </location>
</feature>
<organism evidence="9 10">
    <name type="scientific">Podospora didyma</name>
    <dbReference type="NCBI Taxonomy" id="330526"/>
    <lineage>
        <taxon>Eukaryota</taxon>
        <taxon>Fungi</taxon>
        <taxon>Dikarya</taxon>
        <taxon>Ascomycota</taxon>
        <taxon>Pezizomycotina</taxon>
        <taxon>Sordariomycetes</taxon>
        <taxon>Sordariomycetidae</taxon>
        <taxon>Sordariales</taxon>
        <taxon>Podosporaceae</taxon>
        <taxon>Podospora</taxon>
    </lineage>
</organism>
<evidence type="ECO:0000256" key="3">
    <source>
        <dbReference type="ARBA" id="ARBA00020978"/>
    </source>
</evidence>
<keyword evidence="10" id="KW-1185">Reference proteome</keyword>
<accession>A0AAE0KEQ3</accession>
<keyword evidence="5" id="KW-0653">Protein transport</keyword>
<feature type="compositionally biased region" description="Basic and acidic residues" evidence="8">
    <location>
        <begin position="741"/>
        <end position="751"/>
    </location>
</feature>
<evidence type="ECO:0000256" key="1">
    <source>
        <dbReference type="ARBA" id="ARBA00004395"/>
    </source>
</evidence>
<dbReference type="AlphaFoldDB" id="A0AAE0KEQ3"/>
<reference evidence="9" key="2">
    <citation type="submission" date="2023-06" db="EMBL/GenBank/DDBJ databases">
        <authorList>
            <consortium name="Lawrence Berkeley National Laboratory"/>
            <person name="Haridas S."/>
            <person name="Hensen N."/>
            <person name="Bonometti L."/>
            <person name="Westerberg I."/>
            <person name="Brannstrom I.O."/>
            <person name="Guillou S."/>
            <person name="Cros-Aarteil S."/>
            <person name="Calhoun S."/>
            <person name="Kuo A."/>
            <person name="Mondo S."/>
            <person name="Pangilinan J."/>
            <person name="Riley R."/>
            <person name="LaButti K."/>
            <person name="Andreopoulos B."/>
            <person name="Lipzen A."/>
            <person name="Chen C."/>
            <person name="Yanf M."/>
            <person name="Daum C."/>
            <person name="Ng V."/>
            <person name="Clum A."/>
            <person name="Steindorff A."/>
            <person name="Ohm R."/>
            <person name="Martin F."/>
            <person name="Silar P."/>
            <person name="Natvig D."/>
            <person name="Lalanne C."/>
            <person name="Gautier V."/>
            <person name="Ament-velasquez S.L."/>
            <person name="Kruys A."/>
            <person name="Hutchinson M.I."/>
            <person name="Powell A.J."/>
            <person name="Barry K."/>
            <person name="Miller A.N."/>
            <person name="Grigoriev I.V."/>
            <person name="Debuchy R."/>
            <person name="Gladieux P."/>
            <person name="Thoren M.H."/>
            <person name="Johannesson H."/>
        </authorList>
    </citation>
    <scope>NUCLEOTIDE SEQUENCE</scope>
    <source>
        <strain evidence="9">CBS 232.78</strain>
    </source>
</reference>
<comment type="subcellular location">
    <subcellularLocation>
        <location evidence="1">Golgi apparatus membrane</location>
        <topology evidence="1">Peripheral membrane protein</topology>
    </subcellularLocation>
</comment>
<gene>
    <name evidence="9" type="ORF">B0H63DRAFT_277308</name>
</gene>